<feature type="compositionally biased region" description="Polar residues" evidence="1">
    <location>
        <begin position="94"/>
        <end position="104"/>
    </location>
</feature>
<dbReference type="OrthoDB" id="1858881at2759"/>
<name>A0A6P5ELE7_ANACO</name>
<dbReference type="Proteomes" id="UP000515123">
    <property type="component" value="Unplaced"/>
</dbReference>
<accession>A0A6P5ELE7</accession>
<dbReference type="PANTHER" id="PTHR33872:SF2">
    <property type="entry name" value="DNA POLYMERASE EPSILON CATALYTIC SUBUNIT A"/>
    <property type="match status" value="1"/>
</dbReference>
<dbReference type="PANTHER" id="PTHR33872">
    <property type="entry name" value="DNA POLYMERASE EPSILON CATALYTIC SUBUNIT A"/>
    <property type="match status" value="1"/>
</dbReference>
<organism evidence="2 3">
    <name type="scientific">Ananas comosus</name>
    <name type="common">Pineapple</name>
    <name type="synonym">Ananas ananas</name>
    <dbReference type="NCBI Taxonomy" id="4615"/>
    <lineage>
        <taxon>Eukaryota</taxon>
        <taxon>Viridiplantae</taxon>
        <taxon>Streptophyta</taxon>
        <taxon>Embryophyta</taxon>
        <taxon>Tracheophyta</taxon>
        <taxon>Spermatophyta</taxon>
        <taxon>Magnoliopsida</taxon>
        <taxon>Liliopsida</taxon>
        <taxon>Poales</taxon>
        <taxon>Bromeliaceae</taxon>
        <taxon>Bromelioideae</taxon>
        <taxon>Ananas</taxon>
    </lineage>
</organism>
<dbReference type="RefSeq" id="XP_020082185.1">
    <property type="nucleotide sequence ID" value="XM_020226596.1"/>
</dbReference>
<gene>
    <name evidence="3" type="primary">LOC109705819</name>
</gene>
<reference evidence="2" key="1">
    <citation type="journal article" date="2015" name="Nat. Genet.">
        <title>The pineapple genome and the evolution of CAM photosynthesis.</title>
        <authorList>
            <person name="Ming R."/>
            <person name="VanBuren R."/>
            <person name="Wai C.M."/>
            <person name="Tang H."/>
            <person name="Schatz M.C."/>
            <person name="Bowers J.E."/>
            <person name="Lyons E."/>
            <person name="Wang M.L."/>
            <person name="Chen J."/>
            <person name="Biggers E."/>
            <person name="Zhang J."/>
            <person name="Huang L."/>
            <person name="Zhang L."/>
            <person name="Miao W."/>
            <person name="Zhang J."/>
            <person name="Ye Z."/>
            <person name="Miao C."/>
            <person name="Lin Z."/>
            <person name="Wang H."/>
            <person name="Zhou H."/>
            <person name="Yim W.C."/>
            <person name="Priest H.D."/>
            <person name="Zheng C."/>
            <person name="Woodhouse M."/>
            <person name="Edger P.P."/>
            <person name="Guyot R."/>
            <person name="Guo H.B."/>
            <person name="Guo H."/>
            <person name="Zheng G."/>
            <person name="Singh R."/>
            <person name="Sharma A."/>
            <person name="Min X."/>
            <person name="Zheng Y."/>
            <person name="Lee H."/>
            <person name="Gurtowski J."/>
            <person name="Sedlazeck F.J."/>
            <person name="Harkess A."/>
            <person name="McKain M.R."/>
            <person name="Liao Z."/>
            <person name="Fang J."/>
            <person name="Liu J."/>
            <person name="Zhang X."/>
            <person name="Zhang Q."/>
            <person name="Hu W."/>
            <person name="Qin Y."/>
            <person name="Wang K."/>
            <person name="Chen L.Y."/>
            <person name="Shirley N."/>
            <person name="Lin Y.R."/>
            <person name="Liu L.Y."/>
            <person name="Hernandez A.G."/>
            <person name="Wright C.L."/>
            <person name="Bulone V."/>
            <person name="Tuskan G.A."/>
            <person name="Heath K."/>
            <person name="Zee F."/>
            <person name="Moore P.H."/>
            <person name="Sunkar R."/>
            <person name="Leebens-Mack J.H."/>
            <person name="Mockler T."/>
            <person name="Bennetzen J.L."/>
            <person name="Freeling M."/>
            <person name="Sankoff D."/>
            <person name="Paterson A.H."/>
            <person name="Zhu X."/>
            <person name="Yang X."/>
            <person name="Smith J.A."/>
            <person name="Cushman J.C."/>
            <person name="Paull R.E."/>
            <person name="Yu Q."/>
        </authorList>
    </citation>
    <scope>NUCLEOTIDE SEQUENCE [LARGE SCALE GENOMIC DNA]</scope>
    <source>
        <strain evidence="2">cv. F153</strain>
    </source>
</reference>
<evidence type="ECO:0000313" key="2">
    <source>
        <dbReference type="Proteomes" id="UP000515123"/>
    </source>
</evidence>
<dbReference type="AlphaFoldDB" id="A0A6P5ELE7"/>
<feature type="compositionally biased region" description="Basic and acidic residues" evidence="1">
    <location>
        <begin position="26"/>
        <end position="42"/>
    </location>
</feature>
<evidence type="ECO:0000313" key="3">
    <source>
        <dbReference type="RefSeq" id="XP_020082185.1"/>
    </source>
</evidence>
<reference evidence="3" key="2">
    <citation type="submission" date="2025-08" db="UniProtKB">
        <authorList>
            <consortium name="RefSeq"/>
        </authorList>
    </citation>
    <scope>IDENTIFICATION</scope>
    <source>
        <tissue evidence="3">Leaf</tissue>
    </source>
</reference>
<protein>
    <submittedName>
        <fullName evidence="3">Uncharacterized protein LOC109705819 isoform X2</fullName>
    </submittedName>
</protein>
<sequence length="166" mass="18487">MGSLMAGWASPVQDERKVQARRNRSLTKEEIEAFRRSQKKGEDEDFEVSSEAIAMKKPSALLNQLEKTRPPSTQLSRPLRTVKLPETPRAACSGPSSPHAQSAESPRGEQEQETIGSKPDKTGDWWTRSNWAFLNEPPRDELAPSAHNYTAQFDVANLTTAKKLVA</sequence>
<evidence type="ECO:0000256" key="1">
    <source>
        <dbReference type="SAM" id="MobiDB-lite"/>
    </source>
</evidence>
<feature type="region of interest" description="Disordered" evidence="1">
    <location>
        <begin position="1"/>
        <end position="125"/>
    </location>
</feature>
<proteinExistence type="predicted"/>
<keyword evidence="2" id="KW-1185">Reference proteome</keyword>
<dbReference type="GeneID" id="109705819"/>